<evidence type="ECO:0000256" key="5">
    <source>
        <dbReference type="SAM" id="MobiDB-lite"/>
    </source>
</evidence>
<organism evidence="7 8">
    <name type="scientific">Paspalum notatum var. saurae</name>
    <dbReference type="NCBI Taxonomy" id="547442"/>
    <lineage>
        <taxon>Eukaryota</taxon>
        <taxon>Viridiplantae</taxon>
        <taxon>Streptophyta</taxon>
        <taxon>Embryophyta</taxon>
        <taxon>Tracheophyta</taxon>
        <taxon>Spermatophyta</taxon>
        <taxon>Magnoliopsida</taxon>
        <taxon>Liliopsida</taxon>
        <taxon>Poales</taxon>
        <taxon>Poaceae</taxon>
        <taxon>PACMAD clade</taxon>
        <taxon>Panicoideae</taxon>
        <taxon>Andropogonodae</taxon>
        <taxon>Paspaleae</taxon>
        <taxon>Paspalinae</taxon>
        <taxon>Paspalum</taxon>
    </lineage>
</organism>
<dbReference type="PANTHER" id="PTHR31973">
    <property type="entry name" value="POLYPROTEIN, PUTATIVE-RELATED"/>
    <property type="match status" value="1"/>
</dbReference>
<dbReference type="InterPro" id="IPR010666">
    <property type="entry name" value="Znf_GRF"/>
</dbReference>
<dbReference type="GO" id="GO:0008270">
    <property type="term" value="F:zinc ion binding"/>
    <property type="evidence" value="ECO:0007669"/>
    <property type="project" value="UniProtKB-KW"/>
</dbReference>
<dbReference type="Pfam" id="PF03108">
    <property type="entry name" value="DBD_Tnp_Mut"/>
    <property type="match status" value="1"/>
</dbReference>
<feature type="domain" description="GRF-type" evidence="6">
    <location>
        <begin position="532"/>
        <end position="577"/>
    </location>
</feature>
<evidence type="ECO:0000256" key="4">
    <source>
        <dbReference type="PROSITE-ProRule" id="PRU01343"/>
    </source>
</evidence>
<feature type="region of interest" description="Disordered" evidence="5">
    <location>
        <begin position="82"/>
        <end position="144"/>
    </location>
</feature>
<evidence type="ECO:0000313" key="7">
    <source>
        <dbReference type="EMBL" id="WVZ49704.1"/>
    </source>
</evidence>
<dbReference type="EMBL" id="CP144745">
    <property type="protein sequence ID" value="WVZ49704.1"/>
    <property type="molecule type" value="Genomic_DNA"/>
</dbReference>
<evidence type="ECO:0000313" key="8">
    <source>
        <dbReference type="Proteomes" id="UP001341281"/>
    </source>
</evidence>
<sequence length="668" mass="76854">MHYWSCRKKHTFRFTMVKERYVTIIPPFRKRFVDVSSRRGLPTVLFVQAYEKVIVEAQTTHVYDETTIVEQVVENNVNEVNEIGDDDQAEGSQPVREPRGEVDEGEHIPGLVEQMQREDTEGDVRGDEDSDNDDDRPVQVPSQWNNYDHSQLVKRVSWEYGENEVSVGAIYHSKIEPKEAVQRWAAKSLKKEFRVVKSSPQVYDVKCIRDDCPFRVHAYMGKYDTFWSVSRIEHHTCILEELEVQHRNLSADFVAQHMYSKIVNNPGYEPKSIINSIDDDFQYKISYSKSYRAKQKALEMRWGTYEASYHNLPRVLHTLCQRNPGSYFEIKHYNLPEDPTKRVLQRAFFVLAACINAFQYCRPVLCIDGTFLTGRYKGTMLTAIAADGYGAGTTPEDSYGAAQAPPSPQGVAEQMAQSLFASPTQEELGYSQLHDAPPRATQQSEDQEAVHDSPPPRRLHILHKQQMAAPAGRGRGRGRRGNPPHHFVWEGSFGPEEYEPPLEQFPLEGIHTFVGARRLRPYDDRREEWPKCAHGEHCVVQVFDSWIDGGRRFYRCPNGYDYYDMGNCRFAKWVDPPNHQHIEEYISYLKDRIHELEGKVKSLEEDEDKKTPLVVSLEDDPLCPDPFCKCPYHPRSDWPPKSPPSGGHGFYEEGGSSHFPSAHYASTK</sequence>
<dbReference type="PANTHER" id="PTHR31973:SF195">
    <property type="entry name" value="MUDR FAMILY TRANSPOSASE"/>
    <property type="match status" value="1"/>
</dbReference>
<dbReference type="Proteomes" id="UP001341281">
    <property type="component" value="Chromosome 01"/>
</dbReference>
<keyword evidence="8" id="KW-1185">Reference proteome</keyword>
<evidence type="ECO:0000256" key="1">
    <source>
        <dbReference type="ARBA" id="ARBA00022723"/>
    </source>
</evidence>
<gene>
    <name evidence="7" type="ORF">U9M48_001036</name>
</gene>
<evidence type="ECO:0000259" key="6">
    <source>
        <dbReference type="PROSITE" id="PS51999"/>
    </source>
</evidence>
<evidence type="ECO:0000256" key="3">
    <source>
        <dbReference type="ARBA" id="ARBA00022833"/>
    </source>
</evidence>
<reference evidence="7 8" key="1">
    <citation type="submission" date="2024-02" db="EMBL/GenBank/DDBJ databases">
        <title>High-quality chromosome-scale genome assembly of Pensacola bahiagrass (Paspalum notatum Flugge var. saurae).</title>
        <authorList>
            <person name="Vega J.M."/>
            <person name="Podio M."/>
            <person name="Orjuela J."/>
            <person name="Siena L.A."/>
            <person name="Pessino S.C."/>
            <person name="Combes M.C."/>
            <person name="Mariac C."/>
            <person name="Albertini E."/>
            <person name="Pupilli F."/>
            <person name="Ortiz J.P.A."/>
            <person name="Leblanc O."/>
        </authorList>
    </citation>
    <scope>NUCLEOTIDE SEQUENCE [LARGE SCALE GENOMIC DNA]</scope>
    <source>
        <strain evidence="7">R1</strain>
        <tissue evidence="7">Leaf</tissue>
    </source>
</reference>
<feature type="compositionally biased region" description="Basic and acidic residues" evidence="5">
    <location>
        <begin position="115"/>
        <end position="127"/>
    </location>
</feature>
<accession>A0AAQ3PIU7</accession>
<feature type="compositionally biased region" description="Basic and acidic residues" evidence="5">
    <location>
        <begin position="96"/>
        <end position="107"/>
    </location>
</feature>
<dbReference type="PROSITE" id="PS51999">
    <property type="entry name" value="ZF_GRF"/>
    <property type="match status" value="1"/>
</dbReference>
<keyword evidence="3" id="KW-0862">Zinc</keyword>
<name>A0AAQ3PIU7_PASNO</name>
<keyword evidence="1" id="KW-0479">Metal-binding</keyword>
<evidence type="ECO:0000256" key="2">
    <source>
        <dbReference type="ARBA" id="ARBA00022771"/>
    </source>
</evidence>
<proteinExistence type="predicted"/>
<dbReference type="InterPro" id="IPR004332">
    <property type="entry name" value="Transposase_MuDR"/>
</dbReference>
<feature type="region of interest" description="Disordered" evidence="5">
    <location>
        <begin position="638"/>
        <end position="668"/>
    </location>
</feature>
<feature type="region of interest" description="Disordered" evidence="5">
    <location>
        <begin position="436"/>
        <end position="456"/>
    </location>
</feature>
<protein>
    <recommendedName>
        <fullName evidence="6">GRF-type domain-containing protein</fullName>
    </recommendedName>
</protein>
<keyword evidence="2 4" id="KW-0863">Zinc-finger</keyword>
<dbReference type="AlphaFoldDB" id="A0AAQ3PIU7"/>